<dbReference type="PROSITE" id="PS51155">
    <property type="entry name" value="CHIT_BIND_RR_2"/>
    <property type="match status" value="1"/>
</dbReference>
<protein>
    <submittedName>
        <fullName evidence="4">Uncharacterized protein</fullName>
    </submittedName>
</protein>
<keyword evidence="5" id="KW-1185">Reference proteome</keyword>
<evidence type="ECO:0000313" key="4">
    <source>
        <dbReference type="EMBL" id="KAG6462044.1"/>
    </source>
</evidence>
<dbReference type="Proteomes" id="UP000791440">
    <property type="component" value="Unassembled WGS sequence"/>
</dbReference>
<dbReference type="InterPro" id="IPR031311">
    <property type="entry name" value="CHIT_BIND_RR_consensus"/>
</dbReference>
<sequence>SGSVDPSVRGSGTRVRGFYEYIGPDGVKYRVDYTADENGFRPVGAHIPQK</sequence>
<evidence type="ECO:0000256" key="1">
    <source>
        <dbReference type="ARBA" id="ARBA00022460"/>
    </source>
</evidence>
<dbReference type="AlphaFoldDB" id="A0A921ZQH9"/>
<evidence type="ECO:0000256" key="3">
    <source>
        <dbReference type="PROSITE-ProRule" id="PRU00497"/>
    </source>
</evidence>
<reference evidence="4" key="1">
    <citation type="journal article" date="2016" name="Insect Biochem. Mol. Biol.">
        <title>Multifaceted biological insights from a draft genome sequence of the tobacco hornworm moth, Manduca sexta.</title>
        <authorList>
            <person name="Kanost M.R."/>
            <person name="Arrese E.L."/>
            <person name="Cao X."/>
            <person name="Chen Y.R."/>
            <person name="Chellapilla S."/>
            <person name="Goldsmith M.R."/>
            <person name="Grosse-Wilde E."/>
            <person name="Heckel D.G."/>
            <person name="Herndon N."/>
            <person name="Jiang H."/>
            <person name="Papanicolaou A."/>
            <person name="Qu J."/>
            <person name="Soulages J.L."/>
            <person name="Vogel H."/>
            <person name="Walters J."/>
            <person name="Waterhouse R.M."/>
            <person name="Ahn S.J."/>
            <person name="Almeida F.C."/>
            <person name="An C."/>
            <person name="Aqrawi P."/>
            <person name="Bretschneider A."/>
            <person name="Bryant W.B."/>
            <person name="Bucks S."/>
            <person name="Chao H."/>
            <person name="Chevignon G."/>
            <person name="Christen J.M."/>
            <person name="Clarke D.F."/>
            <person name="Dittmer N.T."/>
            <person name="Ferguson L.C.F."/>
            <person name="Garavelou S."/>
            <person name="Gordon K.H.J."/>
            <person name="Gunaratna R.T."/>
            <person name="Han Y."/>
            <person name="Hauser F."/>
            <person name="He Y."/>
            <person name="Heidel-Fischer H."/>
            <person name="Hirsh A."/>
            <person name="Hu Y."/>
            <person name="Jiang H."/>
            <person name="Kalra D."/>
            <person name="Klinner C."/>
            <person name="Konig C."/>
            <person name="Kovar C."/>
            <person name="Kroll A.R."/>
            <person name="Kuwar S.S."/>
            <person name="Lee S.L."/>
            <person name="Lehman R."/>
            <person name="Li K."/>
            <person name="Li Z."/>
            <person name="Liang H."/>
            <person name="Lovelace S."/>
            <person name="Lu Z."/>
            <person name="Mansfield J.H."/>
            <person name="McCulloch K.J."/>
            <person name="Mathew T."/>
            <person name="Morton B."/>
            <person name="Muzny D.M."/>
            <person name="Neunemann D."/>
            <person name="Ongeri F."/>
            <person name="Pauchet Y."/>
            <person name="Pu L.L."/>
            <person name="Pyrousis I."/>
            <person name="Rao X.J."/>
            <person name="Redding A."/>
            <person name="Roesel C."/>
            <person name="Sanchez-Gracia A."/>
            <person name="Schaack S."/>
            <person name="Shukla A."/>
            <person name="Tetreau G."/>
            <person name="Wang Y."/>
            <person name="Xiong G.H."/>
            <person name="Traut W."/>
            <person name="Walsh T.K."/>
            <person name="Worley K.C."/>
            <person name="Wu D."/>
            <person name="Wu W."/>
            <person name="Wu Y.Q."/>
            <person name="Zhang X."/>
            <person name="Zou Z."/>
            <person name="Zucker H."/>
            <person name="Briscoe A.D."/>
            <person name="Burmester T."/>
            <person name="Clem R.J."/>
            <person name="Feyereisen R."/>
            <person name="Grimmelikhuijzen C.J.P."/>
            <person name="Hamodrakas S.J."/>
            <person name="Hansson B.S."/>
            <person name="Huguet E."/>
            <person name="Jermiin L.S."/>
            <person name="Lan Q."/>
            <person name="Lehman H.K."/>
            <person name="Lorenzen M."/>
            <person name="Merzendorfer H."/>
            <person name="Michalopoulos I."/>
            <person name="Morton D.B."/>
            <person name="Muthukrishnan S."/>
            <person name="Oakeshott J.G."/>
            <person name="Palmer W."/>
            <person name="Park Y."/>
            <person name="Passarelli A.L."/>
            <person name="Rozas J."/>
            <person name="Schwartz L.M."/>
            <person name="Smith W."/>
            <person name="Southgate A."/>
            <person name="Vilcinskas A."/>
            <person name="Vogt R."/>
            <person name="Wang P."/>
            <person name="Werren J."/>
            <person name="Yu X.Q."/>
            <person name="Zhou J.J."/>
            <person name="Brown S.J."/>
            <person name="Scherer S.E."/>
            <person name="Richards S."/>
            <person name="Blissard G.W."/>
        </authorList>
    </citation>
    <scope>NUCLEOTIDE SEQUENCE</scope>
</reference>
<evidence type="ECO:0000256" key="2">
    <source>
        <dbReference type="ARBA" id="ARBA00022729"/>
    </source>
</evidence>
<dbReference type="InterPro" id="IPR050468">
    <property type="entry name" value="Cuticle_Struct_Prot"/>
</dbReference>
<dbReference type="GO" id="GO:0062129">
    <property type="term" value="C:chitin-based extracellular matrix"/>
    <property type="evidence" value="ECO:0007669"/>
    <property type="project" value="TreeGrafter"/>
</dbReference>
<comment type="caution">
    <text evidence="4">The sequence shown here is derived from an EMBL/GenBank/DDBJ whole genome shotgun (WGS) entry which is preliminary data.</text>
</comment>
<dbReference type="Pfam" id="PF00379">
    <property type="entry name" value="Chitin_bind_4"/>
    <property type="match status" value="1"/>
</dbReference>
<keyword evidence="1 3" id="KW-0193">Cuticle</keyword>
<dbReference type="PANTHER" id="PTHR10380">
    <property type="entry name" value="CUTICLE PROTEIN"/>
    <property type="match status" value="1"/>
</dbReference>
<gene>
    <name evidence="4" type="ORF">O3G_MSEX013028</name>
</gene>
<keyword evidence="2" id="KW-0732">Signal</keyword>
<feature type="non-terminal residue" evidence="4">
    <location>
        <position position="1"/>
    </location>
</feature>
<accession>A0A921ZQH9</accession>
<dbReference type="EMBL" id="JH668807">
    <property type="protein sequence ID" value="KAG6462044.1"/>
    <property type="molecule type" value="Genomic_DNA"/>
</dbReference>
<evidence type="ECO:0000313" key="5">
    <source>
        <dbReference type="Proteomes" id="UP000791440"/>
    </source>
</evidence>
<reference evidence="4" key="2">
    <citation type="submission" date="2020-12" db="EMBL/GenBank/DDBJ databases">
        <authorList>
            <person name="Kanost M."/>
        </authorList>
    </citation>
    <scope>NUCLEOTIDE SEQUENCE</scope>
</reference>
<dbReference type="PROSITE" id="PS00233">
    <property type="entry name" value="CHIT_BIND_RR_1"/>
    <property type="match status" value="1"/>
</dbReference>
<proteinExistence type="predicted"/>
<dbReference type="InterPro" id="IPR000618">
    <property type="entry name" value="Insect_cuticle"/>
</dbReference>
<name>A0A921ZQH9_MANSE</name>
<dbReference type="PANTHER" id="PTHR10380:SF200">
    <property type="entry name" value="CUTICULAR PROTEIN 49AB-RELATED"/>
    <property type="match status" value="1"/>
</dbReference>
<dbReference type="GO" id="GO:0008010">
    <property type="term" value="F:structural constituent of chitin-based larval cuticle"/>
    <property type="evidence" value="ECO:0007669"/>
    <property type="project" value="TreeGrafter"/>
</dbReference>
<organism evidence="4 5">
    <name type="scientific">Manduca sexta</name>
    <name type="common">Tobacco hawkmoth</name>
    <name type="synonym">Tobacco hornworm</name>
    <dbReference type="NCBI Taxonomy" id="7130"/>
    <lineage>
        <taxon>Eukaryota</taxon>
        <taxon>Metazoa</taxon>
        <taxon>Ecdysozoa</taxon>
        <taxon>Arthropoda</taxon>
        <taxon>Hexapoda</taxon>
        <taxon>Insecta</taxon>
        <taxon>Pterygota</taxon>
        <taxon>Neoptera</taxon>
        <taxon>Endopterygota</taxon>
        <taxon>Lepidoptera</taxon>
        <taxon>Glossata</taxon>
        <taxon>Ditrysia</taxon>
        <taxon>Bombycoidea</taxon>
        <taxon>Sphingidae</taxon>
        <taxon>Sphinginae</taxon>
        <taxon>Sphingini</taxon>
        <taxon>Manduca</taxon>
    </lineage>
</organism>